<reference evidence="1 2" key="1">
    <citation type="submission" date="2015-02" db="EMBL/GenBank/DDBJ databases">
        <title>Genome sequene of Rhodovulum sulfidophilum DSM 2351.</title>
        <authorList>
            <person name="Nagao N."/>
        </authorList>
    </citation>
    <scope>NUCLEOTIDE SEQUENCE [LARGE SCALE GENOMIC DNA]</scope>
    <source>
        <strain evidence="1 2">DSM 2351</strain>
    </source>
</reference>
<name>A0A0D6B2E6_RHOSU</name>
<dbReference type="Proteomes" id="UP000064912">
    <property type="component" value="Chromosome"/>
</dbReference>
<evidence type="ECO:0000313" key="2">
    <source>
        <dbReference type="Proteomes" id="UP000064912"/>
    </source>
</evidence>
<dbReference type="AlphaFoldDB" id="A0A0D6B2E6"/>
<accession>A0A0D6B2E6</accession>
<sequence length="139" mass="15180">MSFKADLTDLLLSDPGLAALVGPRITWGRRAPGEELPALVLMRVGATRDYHMKGVGALCRTRIQAEILATTLAEAGEVEARLVARLDGIRGPHGGTDFRGIFVEALRDGLDTDRDGSGIHRILADLIIHHRVHNEENER</sequence>
<gene>
    <name evidence="1" type="ORF">NHU_02026</name>
</gene>
<dbReference type="KEGG" id="rsu:NHU_02026"/>
<evidence type="ECO:0000313" key="1">
    <source>
        <dbReference type="EMBL" id="BAQ69181.1"/>
    </source>
</evidence>
<proteinExistence type="predicted"/>
<dbReference type="PATRIC" id="fig|35806.4.peg.2087"/>
<organism evidence="1 2">
    <name type="scientific">Rhodovulum sulfidophilum</name>
    <name type="common">Rhodobacter sulfidophilus</name>
    <dbReference type="NCBI Taxonomy" id="35806"/>
    <lineage>
        <taxon>Bacteria</taxon>
        <taxon>Pseudomonadati</taxon>
        <taxon>Pseudomonadota</taxon>
        <taxon>Alphaproteobacteria</taxon>
        <taxon>Rhodobacterales</taxon>
        <taxon>Paracoccaceae</taxon>
        <taxon>Rhodovulum</taxon>
    </lineage>
</organism>
<dbReference type="EMBL" id="AP014800">
    <property type="protein sequence ID" value="BAQ69181.1"/>
    <property type="molecule type" value="Genomic_DNA"/>
</dbReference>
<dbReference type="Pfam" id="PF11367">
    <property type="entry name" value="Tail_completion_gp17"/>
    <property type="match status" value="1"/>
</dbReference>
<protein>
    <recommendedName>
        <fullName evidence="3">DUF3168 domain-containing protein</fullName>
    </recommendedName>
</protein>
<evidence type="ECO:0008006" key="3">
    <source>
        <dbReference type="Google" id="ProtNLM"/>
    </source>
</evidence>
<dbReference type="InterPro" id="IPR021508">
    <property type="entry name" value="Gp17-like"/>
</dbReference>